<evidence type="ECO:0000256" key="4">
    <source>
        <dbReference type="ARBA" id="ARBA00022692"/>
    </source>
</evidence>
<dbReference type="GO" id="GO:0016020">
    <property type="term" value="C:membrane"/>
    <property type="evidence" value="ECO:0007669"/>
    <property type="project" value="UniProtKB-SubCell"/>
</dbReference>
<comment type="similarity">
    <text evidence="2">Belongs to the aromatic acid exporter (TC 2.A.85) family.</text>
</comment>
<gene>
    <name evidence="10" type="ORF">A4U43_C03F15470</name>
</gene>
<dbReference type="EMBL" id="CM007383">
    <property type="protein sequence ID" value="ONK75305.1"/>
    <property type="molecule type" value="Genomic_DNA"/>
</dbReference>
<keyword evidence="8" id="KW-0407">Ion channel</keyword>
<evidence type="ECO:0008006" key="12">
    <source>
        <dbReference type="Google" id="ProtNLM"/>
    </source>
</evidence>
<evidence type="ECO:0000256" key="3">
    <source>
        <dbReference type="ARBA" id="ARBA00022448"/>
    </source>
</evidence>
<feature type="transmembrane region" description="Helical" evidence="9">
    <location>
        <begin position="49"/>
        <end position="68"/>
    </location>
</feature>
<evidence type="ECO:0000256" key="7">
    <source>
        <dbReference type="ARBA" id="ARBA00023136"/>
    </source>
</evidence>
<dbReference type="Gramene" id="ONK75305">
    <property type="protein sequence ID" value="ONK75305"/>
    <property type="gene ID" value="A4U43_C03F15470"/>
</dbReference>
<dbReference type="Proteomes" id="UP000243459">
    <property type="component" value="Chromosome 3"/>
</dbReference>
<keyword evidence="4 9" id="KW-0812">Transmembrane</keyword>
<feature type="transmembrane region" description="Helical" evidence="9">
    <location>
        <begin position="190"/>
        <end position="213"/>
    </location>
</feature>
<evidence type="ECO:0000256" key="1">
    <source>
        <dbReference type="ARBA" id="ARBA00004141"/>
    </source>
</evidence>
<organism evidence="10 11">
    <name type="scientific">Asparagus officinalis</name>
    <name type="common">Garden asparagus</name>
    <dbReference type="NCBI Taxonomy" id="4686"/>
    <lineage>
        <taxon>Eukaryota</taxon>
        <taxon>Viridiplantae</taxon>
        <taxon>Streptophyta</taxon>
        <taxon>Embryophyta</taxon>
        <taxon>Tracheophyta</taxon>
        <taxon>Spermatophyta</taxon>
        <taxon>Magnoliopsida</taxon>
        <taxon>Liliopsida</taxon>
        <taxon>Asparagales</taxon>
        <taxon>Asparagaceae</taxon>
        <taxon>Asparagoideae</taxon>
        <taxon>Asparagus</taxon>
    </lineage>
</organism>
<proteinExistence type="inferred from homology"/>
<evidence type="ECO:0000313" key="10">
    <source>
        <dbReference type="EMBL" id="ONK75305.1"/>
    </source>
</evidence>
<name>A0A5P1FAB1_ASPOF</name>
<evidence type="ECO:0000256" key="6">
    <source>
        <dbReference type="ARBA" id="ARBA00023065"/>
    </source>
</evidence>
<dbReference type="Pfam" id="PF11744">
    <property type="entry name" value="ALMT"/>
    <property type="match status" value="1"/>
</dbReference>
<keyword evidence="6" id="KW-0406">Ion transport</keyword>
<keyword evidence="3" id="KW-0813">Transport</keyword>
<dbReference type="GO" id="GO:0015743">
    <property type="term" value="P:malate transport"/>
    <property type="evidence" value="ECO:0007669"/>
    <property type="project" value="InterPro"/>
</dbReference>
<keyword evidence="7 9" id="KW-0472">Membrane</keyword>
<feature type="transmembrane region" description="Helical" evidence="9">
    <location>
        <begin position="80"/>
        <end position="98"/>
    </location>
</feature>
<dbReference type="PANTHER" id="PTHR31086">
    <property type="entry name" value="ALUMINUM-ACTIVATED MALATE TRANSPORTER 10"/>
    <property type="match status" value="1"/>
</dbReference>
<dbReference type="GO" id="GO:0034220">
    <property type="term" value="P:monoatomic ion transmembrane transport"/>
    <property type="evidence" value="ECO:0007669"/>
    <property type="project" value="UniProtKB-KW"/>
</dbReference>
<evidence type="ECO:0000256" key="9">
    <source>
        <dbReference type="SAM" id="Phobius"/>
    </source>
</evidence>
<feature type="transmembrane region" description="Helical" evidence="9">
    <location>
        <begin position="131"/>
        <end position="148"/>
    </location>
</feature>
<feature type="transmembrane region" description="Helical" evidence="9">
    <location>
        <begin position="105"/>
        <end position="125"/>
    </location>
</feature>
<evidence type="ECO:0000256" key="2">
    <source>
        <dbReference type="ARBA" id="ARBA00007079"/>
    </source>
</evidence>
<dbReference type="OMA" id="VFPTWAS"/>
<evidence type="ECO:0000256" key="8">
    <source>
        <dbReference type="ARBA" id="ARBA00023303"/>
    </source>
</evidence>
<keyword evidence="5 9" id="KW-1133">Transmembrane helix</keyword>
<evidence type="ECO:0000313" key="11">
    <source>
        <dbReference type="Proteomes" id="UP000243459"/>
    </source>
</evidence>
<accession>A0A5P1FAB1</accession>
<dbReference type="AlphaFoldDB" id="A0A5P1FAB1"/>
<keyword evidence="11" id="KW-1185">Reference proteome</keyword>
<reference evidence="11" key="1">
    <citation type="journal article" date="2017" name="Nat. Commun.">
        <title>The asparagus genome sheds light on the origin and evolution of a young Y chromosome.</title>
        <authorList>
            <person name="Harkess A."/>
            <person name="Zhou J."/>
            <person name="Xu C."/>
            <person name="Bowers J.E."/>
            <person name="Van der Hulst R."/>
            <person name="Ayyampalayam S."/>
            <person name="Mercati F."/>
            <person name="Riccardi P."/>
            <person name="McKain M.R."/>
            <person name="Kakrana A."/>
            <person name="Tang H."/>
            <person name="Ray J."/>
            <person name="Groenendijk J."/>
            <person name="Arikit S."/>
            <person name="Mathioni S.M."/>
            <person name="Nakano M."/>
            <person name="Shan H."/>
            <person name="Telgmann-Rauber A."/>
            <person name="Kanno A."/>
            <person name="Yue Z."/>
            <person name="Chen H."/>
            <person name="Li W."/>
            <person name="Chen Y."/>
            <person name="Xu X."/>
            <person name="Zhang Y."/>
            <person name="Luo S."/>
            <person name="Chen H."/>
            <person name="Gao J."/>
            <person name="Mao Z."/>
            <person name="Pires J.C."/>
            <person name="Luo M."/>
            <person name="Kudrna D."/>
            <person name="Wing R.A."/>
            <person name="Meyers B.C."/>
            <person name="Yi K."/>
            <person name="Kong H."/>
            <person name="Lavrijsen P."/>
            <person name="Sunseri F."/>
            <person name="Falavigna A."/>
            <person name="Ye Y."/>
            <person name="Leebens-Mack J.H."/>
            <person name="Chen G."/>
        </authorList>
    </citation>
    <scope>NUCLEOTIDE SEQUENCE [LARGE SCALE GENOMIC DNA]</scope>
    <source>
        <strain evidence="11">cv. DH0086</strain>
    </source>
</reference>
<dbReference type="InterPro" id="IPR020966">
    <property type="entry name" value="ALMT"/>
</dbReference>
<feature type="transmembrane region" description="Helical" evidence="9">
    <location>
        <begin position="160"/>
        <end position="178"/>
    </location>
</feature>
<protein>
    <recommendedName>
        <fullName evidence="12">Aluminum-activated malate transporter</fullName>
    </recommendedName>
</protein>
<sequence>METKNPGDFVAISVSETEEKSPARCCAVLASVIRRTIAGEICADDSRKLFHAAKVGLALVLVSLLYMLEVVHDRLGDNAMWAVMTVVVIFESTAGATISKGINRVLGTMLGGGLGFSVAFLAQGISGAGKAVVIGISVFVFCSTATYIRMIPSIKKKHDYGAMIFILTYSLVAVSGVRSNQIIKIASDRLSSIFIGFAVCIFISLFIFPIWCGDELHNSLASKFDNLACSIEEISEDYINKPLDKRLEAQKRGRGVKCISVLSSKTTEENMANFAKWEPMHGRFQFDHPWIRYLRIGELLRELAVSILAIRACLHSETRISSQCIDMGTRERYETVFSLLVYTMRELGDGIYNMRRYQNEESMISRLGTMTFSTLETMDGSLFLLQEIVEKVEELIKEVDGLGKIAGFTDL</sequence>
<comment type="subcellular location">
    <subcellularLocation>
        <location evidence="1">Membrane</location>
        <topology evidence="1">Multi-pass membrane protein</topology>
    </subcellularLocation>
</comment>
<evidence type="ECO:0000256" key="5">
    <source>
        <dbReference type="ARBA" id="ARBA00022989"/>
    </source>
</evidence>